<dbReference type="EMBL" id="MT701596">
    <property type="protein sequence ID" value="QPB09762.1"/>
    <property type="molecule type" value="Genomic_DNA"/>
</dbReference>
<organism evidence="1 2">
    <name type="scientific">Streptomyces phage Shady</name>
    <dbReference type="NCBI Taxonomy" id="2767585"/>
    <lineage>
        <taxon>Viruses</taxon>
        <taxon>Duplodnaviria</taxon>
        <taxon>Heunggongvirae</taxon>
        <taxon>Uroviricota</taxon>
        <taxon>Caudoviricetes</taxon>
        <taxon>Colingsworthviridae</taxon>
        <taxon>Shadyvirus</taxon>
        <taxon>Shadyvirus shady</taxon>
    </lineage>
</organism>
<proteinExistence type="predicted"/>
<evidence type="ECO:0000313" key="2">
    <source>
        <dbReference type="Proteomes" id="UP000663311"/>
    </source>
</evidence>
<evidence type="ECO:0000313" key="1">
    <source>
        <dbReference type="EMBL" id="QPB09762.1"/>
    </source>
</evidence>
<dbReference type="Gene3D" id="3.40.50.300">
    <property type="entry name" value="P-loop containing nucleotide triphosphate hydrolases"/>
    <property type="match status" value="1"/>
</dbReference>
<keyword evidence="2" id="KW-1185">Reference proteome</keyword>
<dbReference type="InterPro" id="IPR027417">
    <property type="entry name" value="P-loop_NTPase"/>
</dbReference>
<accession>A0A873WLA8</accession>
<dbReference type="Proteomes" id="UP000663311">
    <property type="component" value="Segment"/>
</dbReference>
<name>A0A873WLA8_9CAUD</name>
<gene>
    <name evidence="1" type="ORF">CPT_Shady_001</name>
</gene>
<reference evidence="1" key="1">
    <citation type="submission" date="2020-07" db="EMBL/GenBank/DDBJ databases">
        <title>Complete genome sequence of Streptomyces phage Shady.</title>
        <authorList>
            <person name="Ortega C.A."/>
            <person name="Hernandez I."/>
            <person name="Guadalupe Vizoso-Pinto M."/>
            <person name="Clark J.D."/>
            <person name="Liu M."/>
            <person name="Burrowes B.H."/>
        </authorList>
    </citation>
    <scope>NUCLEOTIDE SEQUENCE</scope>
</reference>
<sequence length="539" mass="59911">MEPVRTIEDDYVPPDNRTLGVWAFLWCSHYLRQPDGPDAGSPWRFTPEQIRIIKRWYEIDDAGRFVYRQGTIRRLKGWGKDPFTAALCAFEFVGPCRFSHWDADGMPVAKPQNSAWVQIAATSKDQTRNTMTVFPGLFSDECVEKYGIDMGKEIIYSAVGNRIEAVTSSARALEGGRATFNLLNETQHWIANNGGHAMALTIAGNLAKSRGGGARSMEITNAPLPGEDSVAERTYHAWSKLRDKGREIPRAAGFYYDSVEAPASCVLADRESLSAGIIAARGDATWLDVDWIISTIYAGTYPAWQSRRMFLNQLVADEDSLISPETWDACASEDRLKRGDRITLGFDGGRSDDATALVAVRVDDRLVQPLGIWEAPDGPSGEGWEVDHDEVSDAVAHAFGMYDVAAFFADPVLWEAEVQRWSEEYRAQLVVKASSGSSVGMRMDGGQKPDVTYANERLVSSVESGQIKHTGHHTLRRHVMNAKRRITRWGVSFGKEHRESKRKVDGYAAMLLADLARTKLLESGKLKRPRSGRVWGFGG</sequence>
<protein>
    <submittedName>
        <fullName evidence="1">Terminase large subunit</fullName>
    </submittedName>
</protein>